<dbReference type="GeneTree" id="ENSGT00940000158171"/>
<comment type="function">
    <text evidence="5">Putative oxidoreductase.</text>
</comment>
<dbReference type="FunFam" id="3.40.50.720:FF:000122">
    <property type="entry name" value="Dehydrogenase/reductase SDR family member 7B"/>
    <property type="match status" value="1"/>
</dbReference>
<dbReference type="PROSITE" id="PS00061">
    <property type="entry name" value="ADH_SHORT"/>
    <property type="match status" value="1"/>
</dbReference>
<protein>
    <recommendedName>
        <fullName evidence="6">Dehydrogenase/reductase SDR family member 7B</fullName>
    </recommendedName>
    <alternativeName>
        <fullName evidence="7">Short-chain dehydrogenase/reductase family 32C member 1</fullName>
    </alternativeName>
</protein>
<reference evidence="10" key="3">
    <citation type="submission" date="2025-09" db="UniProtKB">
        <authorList>
            <consortium name="Ensembl"/>
        </authorList>
    </citation>
    <scope>IDENTIFICATION</scope>
</reference>
<dbReference type="GO" id="GO:0005737">
    <property type="term" value="C:cytoplasm"/>
    <property type="evidence" value="ECO:0007669"/>
    <property type="project" value="UniProtKB-ARBA"/>
</dbReference>
<evidence type="ECO:0000256" key="9">
    <source>
        <dbReference type="SAM" id="Phobius"/>
    </source>
</evidence>
<keyword evidence="11" id="KW-1185">Reference proteome</keyword>
<dbReference type="CDD" id="cd05332">
    <property type="entry name" value="11beta-HSD1_like_SDR_c"/>
    <property type="match status" value="1"/>
</dbReference>
<keyword evidence="3" id="KW-0560">Oxidoreductase</keyword>
<accession>A0A4X2LP64</accession>
<sequence length="323" mass="35440">MVSLATRRIVPKGKLMDYITSMAIIPLLVGCMGVFSLFKLLQWIRMKAYIQDSVVVITGATSGLGKECAKVFYAAGAKLILCGRSQEKLEELVRELSATRYRKTHKPHVVVFDLADSDTIVPAANEILKYTGHVDILINNAGISYRGTIMDTALEVDKKVMETNYFGPVALTKAILPSMIEKKQGHIVVISSIQGKISIPFRSAYAASKHATQAFFDCLRAEMEQHEIEVTVICPGYIQTNLSLNAITADGSKYGVTDKTTASGRSPAEVAQAVLTAVGKKKKEVMVADLLPCLAISLRTLSPRLFFYLMAMRAKKERKAKDS</sequence>
<dbReference type="Ensembl" id="ENSVURT00010026765.1">
    <property type="protein sequence ID" value="ENSVURP00010023515.1"/>
    <property type="gene ID" value="ENSVURG00010018024.1"/>
</dbReference>
<keyword evidence="9" id="KW-0812">Transmembrane</keyword>
<dbReference type="PIRSF" id="PIRSF000126">
    <property type="entry name" value="11-beta-HSD1"/>
    <property type="match status" value="1"/>
</dbReference>
<dbReference type="PANTHER" id="PTHR44196">
    <property type="entry name" value="DEHYDROGENASE/REDUCTASE SDR FAMILY MEMBER 7B"/>
    <property type="match status" value="1"/>
</dbReference>
<dbReference type="PRINTS" id="PR00080">
    <property type="entry name" value="SDRFAMILY"/>
</dbReference>
<dbReference type="SUPFAM" id="SSF51735">
    <property type="entry name" value="NAD(P)-binding Rossmann-fold domains"/>
    <property type="match status" value="1"/>
</dbReference>
<evidence type="ECO:0000256" key="2">
    <source>
        <dbReference type="ARBA" id="ARBA00022857"/>
    </source>
</evidence>
<dbReference type="PROSITE" id="PS51257">
    <property type="entry name" value="PROKAR_LIPOPROTEIN"/>
    <property type="match status" value="1"/>
</dbReference>
<organism evidence="10 11">
    <name type="scientific">Vombatus ursinus</name>
    <name type="common">Common wombat</name>
    <dbReference type="NCBI Taxonomy" id="29139"/>
    <lineage>
        <taxon>Eukaryota</taxon>
        <taxon>Metazoa</taxon>
        <taxon>Chordata</taxon>
        <taxon>Craniata</taxon>
        <taxon>Vertebrata</taxon>
        <taxon>Euteleostomi</taxon>
        <taxon>Mammalia</taxon>
        <taxon>Metatheria</taxon>
        <taxon>Diprotodontia</taxon>
        <taxon>Vombatidae</taxon>
        <taxon>Vombatus</taxon>
    </lineage>
</organism>
<dbReference type="CTD" id="25979"/>
<dbReference type="OrthoDB" id="5307821at2759"/>
<dbReference type="GO" id="GO:0016020">
    <property type="term" value="C:membrane"/>
    <property type="evidence" value="ECO:0007669"/>
    <property type="project" value="UniProtKB-ARBA"/>
</dbReference>
<reference evidence="11" key="1">
    <citation type="submission" date="2018-12" db="EMBL/GenBank/DDBJ databases">
        <authorList>
            <person name="Yazar S."/>
        </authorList>
    </citation>
    <scope>NUCLEOTIDE SEQUENCE [LARGE SCALE GENOMIC DNA]</scope>
</reference>
<dbReference type="STRING" id="29139.ENSVURP00010023515"/>
<keyword evidence="2" id="KW-0521">NADP</keyword>
<evidence type="ECO:0000256" key="8">
    <source>
        <dbReference type="RuleBase" id="RU000363"/>
    </source>
</evidence>
<name>A0A4X2LP64_VOMUR</name>
<dbReference type="AlphaFoldDB" id="A0A4X2LP64"/>
<reference evidence="10" key="2">
    <citation type="submission" date="2025-08" db="UniProtKB">
        <authorList>
            <consortium name="Ensembl"/>
        </authorList>
    </citation>
    <scope>IDENTIFICATION</scope>
</reference>
<dbReference type="Proteomes" id="UP000314987">
    <property type="component" value="Unassembled WGS sequence"/>
</dbReference>
<proteinExistence type="inferred from homology"/>
<dbReference type="RefSeq" id="XP_027730571.1">
    <property type="nucleotide sequence ID" value="XM_027874770.1"/>
</dbReference>
<comment type="similarity">
    <text evidence="1 8">Belongs to the short-chain dehydrogenases/reductases (SDR) family.</text>
</comment>
<dbReference type="NCBIfam" id="NF004825">
    <property type="entry name" value="PRK06181.1"/>
    <property type="match status" value="1"/>
</dbReference>
<dbReference type="PRINTS" id="PR00081">
    <property type="entry name" value="GDHRDH"/>
</dbReference>
<dbReference type="OMA" id="YFWIMAK"/>
<feature type="transmembrane region" description="Helical" evidence="9">
    <location>
        <begin position="18"/>
        <end position="38"/>
    </location>
</feature>
<dbReference type="InterPro" id="IPR020904">
    <property type="entry name" value="Sc_DH/Rdtase_CS"/>
</dbReference>
<evidence type="ECO:0000256" key="5">
    <source>
        <dbReference type="ARBA" id="ARBA00037096"/>
    </source>
</evidence>
<dbReference type="InterPro" id="IPR002347">
    <property type="entry name" value="SDR_fam"/>
</dbReference>
<gene>
    <name evidence="10" type="primary">DHRS7B</name>
</gene>
<keyword evidence="9" id="KW-0472">Membrane</keyword>
<keyword evidence="9" id="KW-1133">Transmembrane helix</keyword>
<dbReference type="Pfam" id="PF00106">
    <property type="entry name" value="adh_short"/>
    <property type="match status" value="1"/>
</dbReference>
<dbReference type="Gene3D" id="3.40.50.720">
    <property type="entry name" value="NAD(P)-binding Rossmann-like Domain"/>
    <property type="match status" value="1"/>
</dbReference>
<evidence type="ECO:0000256" key="3">
    <source>
        <dbReference type="ARBA" id="ARBA00023002"/>
    </source>
</evidence>
<dbReference type="GO" id="GO:0016616">
    <property type="term" value="F:oxidoreductase activity, acting on the CH-OH group of donors, NAD or NADP as acceptor"/>
    <property type="evidence" value="ECO:0007669"/>
    <property type="project" value="UniProtKB-ARBA"/>
</dbReference>
<dbReference type="InterPro" id="IPR036291">
    <property type="entry name" value="NAD(P)-bd_dom_sf"/>
</dbReference>
<evidence type="ECO:0000313" key="10">
    <source>
        <dbReference type="Ensembl" id="ENSVURP00010023515.1"/>
    </source>
</evidence>
<evidence type="ECO:0000256" key="1">
    <source>
        <dbReference type="ARBA" id="ARBA00006484"/>
    </source>
</evidence>
<evidence type="ECO:0000256" key="7">
    <source>
        <dbReference type="ARBA" id="ARBA00043014"/>
    </source>
</evidence>
<dbReference type="GeneID" id="114052251"/>
<evidence type="ECO:0000256" key="4">
    <source>
        <dbReference type="ARBA" id="ARBA00023027"/>
    </source>
</evidence>
<dbReference type="PANTHER" id="PTHR44196:SF1">
    <property type="entry name" value="DEHYDROGENASE_REDUCTASE SDR FAMILY MEMBER 7B"/>
    <property type="match status" value="1"/>
</dbReference>
<keyword evidence="4" id="KW-0520">NAD</keyword>
<evidence type="ECO:0000256" key="6">
    <source>
        <dbReference type="ARBA" id="ARBA00040419"/>
    </source>
</evidence>
<evidence type="ECO:0000313" key="11">
    <source>
        <dbReference type="Proteomes" id="UP000314987"/>
    </source>
</evidence>